<accession>A0A7M7PJ51</accession>
<comment type="subcellular location">
    <subcellularLocation>
        <location evidence="1 9">Golgi apparatus membrane</location>
        <topology evidence="1 9">Single-pass type II membrane protein</topology>
    </subcellularLocation>
</comment>
<keyword evidence="11" id="KW-1185">Reference proteome</keyword>
<dbReference type="Pfam" id="PF03567">
    <property type="entry name" value="Sulfotransfer_2"/>
    <property type="match status" value="1"/>
</dbReference>
<dbReference type="GO" id="GO:0016051">
    <property type="term" value="P:carbohydrate biosynthetic process"/>
    <property type="evidence" value="ECO:0007669"/>
    <property type="project" value="InterPro"/>
</dbReference>
<dbReference type="EC" id="2.8.2.-" evidence="9"/>
<dbReference type="EnsemblMetazoa" id="XM_030996849">
    <property type="protein sequence ID" value="XP_030852709"/>
    <property type="gene ID" value="LOC115919007"/>
</dbReference>
<evidence type="ECO:0000256" key="2">
    <source>
        <dbReference type="ARBA" id="ARBA00006339"/>
    </source>
</evidence>
<evidence type="ECO:0000256" key="1">
    <source>
        <dbReference type="ARBA" id="ARBA00004323"/>
    </source>
</evidence>
<keyword evidence="3 9" id="KW-0808">Transferase</keyword>
<evidence type="ECO:0000313" key="10">
    <source>
        <dbReference type="EnsemblMetazoa" id="XP_030852709"/>
    </source>
</evidence>
<dbReference type="PANTHER" id="PTHR12137:SF54">
    <property type="entry name" value="CARBOHYDRATE SULFOTRANSFERASE"/>
    <property type="match status" value="1"/>
</dbReference>
<evidence type="ECO:0000313" key="11">
    <source>
        <dbReference type="Proteomes" id="UP000007110"/>
    </source>
</evidence>
<reference evidence="10" key="2">
    <citation type="submission" date="2021-01" db="UniProtKB">
        <authorList>
            <consortium name="EnsemblMetazoa"/>
        </authorList>
    </citation>
    <scope>IDENTIFICATION</scope>
</reference>
<dbReference type="GO" id="GO:0008146">
    <property type="term" value="F:sulfotransferase activity"/>
    <property type="evidence" value="ECO:0000318"/>
    <property type="project" value="GO_Central"/>
</dbReference>
<evidence type="ECO:0000256" key="8">
    <source>
        <dbReference type="ARBA" id="ARBA00023180"/>
    </source>
</evidence>
<keyword evidence="8 9" id="KW-0325">Glycoprotein</keyword>
<keyword evidence="9" id="KW-0735">Signal-anchor</keyword>
<dbReference type="OrthoDB" id="2019940at2759"/>
<name>A0A7M7PJ51_STRPU</name>
<dbReference type="InterPro" id="IPR005331">
    <property type="entry name" value="Sulfotransferase"/>
</dbReference>
<comment type="similarity">
    <text evidence="2 9">Belongs to the sulfotransferase 2 family.</text>
</comment>
<keyword evidence="9" id="KW-0119">Carbohydrate metabolism</keyword>
<feature type="transmembrane region" description="Helical" evidence="9">
    <location>
        <begin position="26"/>
        <end position="44"/>
    </location>
</feature>
<dbReference type="PANTHER" id="PTHR12137">
    <property type="entry name" value="CARBOHYDRATE SULFOTRANSFERASE"/>
    <property type="match status" value="1"/>
</dbReference>
<sequence length="395" mass="45859">MQDPATTKEAKPSPSKMTHAVRSGKTFLYMTGLIIACLAGYMYGNIGRDIDINYSISSVSIDSSLVHDALKKEAVQDLSRSVQGSSRSLPFGICDDNEDCETVAADDIVVIPSHSEKEEVQKDDQTSRKATIKRICRKYERLTSDEISDDTLKRLFVNEKHRIVYCSIPKASCTNWKRLMMVATNDSIDLESVTKFKAHHNGVLQTLYDYPEYERNTILKSYKKFTFVRNPFIRLLSAYKDKFESLRKYRSNPGGKYFRRYAADIMTKYRLNATLRELESGENVTWSEFILYVTHLAVDEFNEHWKPMYQLCDPCQVEYDFVGRVETINEDANYLLKEVMKLKTSKFPTFSDFATNSSEYTYAAYGDVTLQQLRLLWDIYKWDFWLFGFDKPDFI</sequence>
<dbReference type="AlphaFoldDB" id="A0A7M7PJ51"/>
<dbReference type="FunCoup" id="A0A7M7PJ51">
    <property type="interactions" value="29"/>
</dbReference>
<dbReference type="InterPro" id="IPR018011">
    <property type="entry name" value="Carb_sulfotrans_8-10"/>
</dbReference>
<evidence type="ECO:0000256" key="6">
    <source>
        <dbReference type="ARBA" id="ARBA00023034"/>
    </source>
</evidence>
<organism evidence="10 11">
    <name type="scientific">Strongylocentrotus purpuratus</name>
    <name type="common">Purple sea urchin</name>
    <dbReference type="NCBI Taxonomy" id="7668"/>
    <lineage>
        <taxon>Eukaryota</taxon>
        <taxon>Metazoa</taxon>
        <taxon>Echinodermata</taxon>
        <taxon>Eleutherozoa</taxon>
        <taxon>Echinozoa</taxon>
        <taxon>Echinoidea</taxon>
        <taxon>Euechinoidea</taxon>
        <taxon>Echinacea</taxon>
        <taxon>Camarodonta</taxon>
        <taxon>Echinidea</taxon>
        <taxon>Strongylocentrotidae</taxon>
        <taxon>Strongylocentrotus</taxon>
    </lineage>
</organism>
<dbReference type="RefSeq" id="XP_030852709.1">
    <property type="nucleotide sequence ID" value="XM_030996849.1"/>
</dbReference>
<proteinExistence type="inferred from homology"/>
<evidence type="ECO:0000256" key="9">
    <source>
        <dbReference type="RuleBase" id="RU364020"/>
    </source>
</evidence>
<dbReference type="GO" id="GO:0000139">
    <property type="term" value="C:Golgi membrane"/>
    <property type="evidence" value="ECO:0007669"/>
    <property type="project" value="UniProtKB-SubCell"/>
</dbReference>
<keyword evidence="4 9" id="KW-0812">Transmembrane</keyword>
<keyword evidence="5 9" id="KW-1133">Transmembrane helix</keyword>
<dbReference type="OMA" id="HHFISSQ"/>
<evidence type="ECO:0000256" key="4">
    <source>
        <dbReference type="ARBA" id="ARBA00022692"/>
    </source>
</evidence>
<dbReference type="GeneID" id="115919007"/>
<dbReference type="Proteomes" id="UP000007110">
    <property type="component" value="Unassembled WGS sequence"/>
</dbReference>
<evidence type="ECO:0000256" key="3">
    <source>
        <dbReference type="ARBA" id="ARBA00022679"/>
    </source>
</evidence>
<evidence type="ECO:0000256" key="7">
    <source>
        <dbReference type="ARBA" id="ARBA00023136"/>
    </source>
</evidence>
<keyword evidence="7 9" id="KW-0472">Membrane</keyword>
<reference evidence="11" key="1">
    <citation type="submission" date="2015-02" db="EMBL/GenBank/DDBJ databases">
        <title>Genome sequencing for Strongylocentrotus purpuratus.</title>
        <authorList>
            <person name="Murali S."/>
            <person name="Liu Y."/>
            <person name="Vee V."/>
            <person name="English A."/>
            <person name="Wang M."/>
            <person name="Skinner E."/>
            <person name="Han Y."/>
            <person name="Muzny D.M."/>
            <person name="Worley K.C."/>
            <person name="Gibbs R.A."/>
        </authorList>
    </citation>
    <scope>NUCLEOTIDE SEQUENCE</scope>
</reference>
<keyword evidence="6 9" id="KW-0333">Golgi apparatus</keyword>
<dbReference type="KEGG" id="spu:115919007"/>
<protein>
    <recommendedName>
        <fullName evidence="9">Carbohydrate sulfotransferase</fullName>
        <ecNumber evidence="9">2.8.2.-</ecNumber>
    </recommendedName>
</protein>
<dbReference type="InParanoid" id="A0A7M7PJ51"/>
<evidence type="ECO:0000256" key="5">
    <source>
        <dbReference type="ARBA" id="ARBA00022989"/>
    </source>
</evidence>